<dbReference type="AlphaFoldDB" id="A0A815RXG3"/>
<reference evidence="1" key="1">
    <citation type="submission" date="2021-02" db="EMBL/GenBank/DDBJ databases">
        <authorList>
            <person name="Nowell W R."/>
        </authorList>
    </citation>
    <scope>NUCLEOTIDE SEQUENCE</scope>
</reference>
<dbReference type="EMBL" id="CAJNOW010006396">
    <property type="protein sequence ID" value="CAF1482880.1"/>
    <property type="molecule type" value="Genomic_DNA"/>
</dbReference>
<evidence type="ECO:0000313" key="1">
    <source>
        <dbReference type="EMBL" id="CAF1482880.1"/>
    </source>
</evidence>
<accession>A0A815RXG3</accession>
<comment type="caution">
    <text evidence="1">The sequence shown here is derived from an EMBL/GenBank/DDBJ whole genome shotgun (WGS) entry which is preliminary data.</text>
</comment>
<gene>
    <name evidence="1" type="ORF">KQP761_LOCUS13665</name>
</gene>
<organism evidence="1 2">
    <name type="scientific">Rotaria magnacalcarata</name>
    <dbReference type="NCBI Taxonomy" id="392030"/>
    <lineage>
        <taxon>Eukaryota</taxon>
        <taxon>Metazoa</taxon>
        <taxon>Spiralia</taxon>
        <taxon>Gnathifera</taxon>
        <taxon>Rotifera</taxon>
        <taxon>Eurotatoria</taxon>
        <taxon>Bdelloidea</taxon>
        <taxon>Philodinida</taxon>
        <taxon>Philodinidae</taxon>
        <taxon>Rotaria</taxon>
    </lineage>
</organism>
<evidence type="ECO:0000313" key="2">
    <source>
        <dbReference type="Proteomes" id="UP000663834"/>
    </source>
</evidence>
<proteinExistence type="predicted"/>
<name>A0A815RXG3_9BILA</name>
<dbReference type="Proteomes" id="UP000663834">
    <property type="component" value="Unassembled WGS sequence"/>
</dbReference>
<dbReference type="OrthoDB" id="10005280at2759"/>
<sequence length="133" mass="15013">MNRMTFTSLLSDELGPNLTGKLLSADFDQPVSFMIGETSDEILTKIQQTFSRQICGKNICDDHCVSCSLSPPVYAKLIWFVQRLILMSPLRKPFIQQKISLINENLSSIKDRAATNDNRIEKNDDGILTKVSF</sequence>
<protein>
    <submittedName>
        <fullName evidence="1">Uncharacterized protein</fullName>
    </submittedName>
</protein>